<dbReference type="OrthoDB" id="5372112at2"/>
<organism evidence="3 4">
    <name type="scientific">Sulfurospirillum diekertiae</name>
    <dbReference type="NCBI Taxonomy" id="1854492"/>
    <lineage>
        <taxon>Bacteria</taxon>
        <taxon>Pseudomonadati</taxon>
        <taxon>Campylobacterota</taxon>
        <taxon>Epsilonproteobacteria</taxon>
        <taxon>Campylobacterales</taxon>
        <taxon>Sulfurospirillaceae</taxon>
        <taxon>Sulfurospirillum</taxon>
    </lineage>
</organism>
<reference evidence="4" key="1">
    <citation type="submission" date="2017-09" db="EMBL/GenBank/DDBJ databases">
        <title>The complete genome of Sulfurospirillum sp. JPD-1.</title>
        <authorList>
            <person name="Goris T."/>
        </authorList>
    </citation>
    <scope>NUCLEOTIDE SEQUENCE [LARGE SCALE GENOMIC DNA]</scope>
    <source>
        <strain evidence="4">JPD-1</strain>
    </source>
</reference>
<keyword evidence="1" id="KW-1133">Transmembrane helix</keyword>
<dbReference type="PANTHER" id="PTHR36698">
    <property type="entry name" value="BLL5892 PROTEIN"/>
    <property type="match status" value="1"/>
</dbReference>
<feature type="transmembrane region" description="Helical" evidence="1">
    <location>
        <begin position="6"/>
        <end position="28"/>
    </location>
</feature>
<evidence type="ECO:0000313" key="3">
    <source>
        <dbReference type="EMBL" id="ATB68265.1"/>
    </source>
</evidence>
<protein>
    <submittedName>
        <fullName evidence="3">Phospholipid ABC transporter, periplasmic substrate-binding protein MlaD</fullName>
    </submittedName>
</protein>
<keyword evidence="1" id="KW-0812">Transmembrane</keyword>
<keyword evidence="1" id="KW-0472">Membrane</keyword>
<dbReference type="PANTHER" id="PTHR36698:SF2">
    <property type="entry name" value="MCE_MLAD DOMAIN-CONTAINING PROTEIN"/>
    <property type="match status" value="1"/>
</dbReference>
<sequence>MENKLSYILVGAFIFVLLIGGVFSILWLGNYSDKGNFKFYKIATKESVSGLNEKAPVKLQGVQIGEVRGITINPYNAEEVLVTVRVQDNAPIKEDTYAVIEAQGITGLSYIQLQGGTNDAKSLKTSNKDEEYGIIYSRPSTFSRLDKTITSLSTKAEMIFERAESIMSEKNVKNLEIIIANSAKIAESTSKTMANIEAQNKEINLLLKEATNAATGIKNMSYSLTSAVDNTGIDMMNNVRDAAQSVKVVMGGLNQKVEKGSFDVDILLKENLMPLQKTLQDLQVLVNETKDLVSNLKDSPSDILFKEETIQPAPNER</sequence>
<dbReference type="RefSeq" id="WP_096045516.1">
    <property type="nucleotide sequence ID" value="NZ_CP023275.1"/>
</dbReference>
<dbReference type="Proteomes" id="UP000217349">
    <property type="component" value="Chromosome"/>
</dbReference>
<name>A0A290HA28_9BACT</name>
<dbReference type="KEGG" id="sulj:SJPD1_0136"/>
<dbReference type="InterPro" id="IPR003399">
    <property type="entry name" value="Mce/MlaD"/>
</dbReference>
<dbReference type="AlphaFoldDB" id="A0A290HA28"/>
<gene>
    <name evidence="3" type="ORF">SJPD1_0136</name>
</gene>
<evidence type="ECO:0000256" key="1">
    <source>
        <dbReference type="SAM" id="Phobius"/>
    </source>
</evidence>
<feature type="domain" description="Mce/MlaD" evidence="2">
    <location>
        <begin position="46"/>
        <end position="116"/>
    </location>
</feature>
<proteinExistence type="predicted"/>
<dbReference type="EMBL" id="CP023275">
    <property type="protein sequence ID" value="ATB68265.1"/>
    <property type="molecule type" value="Genomic_DNA"/>
</dbReference>
<evidence type="ECO:0000313" key="4">
    <source>
        <dbReference type="Proteomes" id="UP000217349"/>
    </source>
</evidence>
<dbReference type="Pfam" id="PF02470">
    <property type="entry name" value="MlaD"/>
    <property type="match status" value="1"/>
</dbReference>
<evidence type="ECO:0000259" key="2">
    <source>
        <dbReference type="Pfam" id="PF02470"/>
    </source>
</evidence>
<accession>A0A290HA28</accession>